<protein>
    <recommendedName>
        <fullName evidence="4">Glucosyl transferase GtrII family protein</fullName>
    </recommendedName>
</protein>
<keyword evidence="1" id="KW-0472">Membrane</keyword>
<feature type="transmembrane region" description="Helical" evidence="1">
    <location>
        <begin position="246"/>
        <end position="266"/>
    </location>
</feature>
<dbReference type="RefSeq" id="WP_087815264.1">
    <property type="nucleotide sequence ID" value="NZ_CBCPKE010000022.1"/>
</dbReference>
<sequence length="480" mass="54886">MKIKSWHFFVVISALVYILPILLANVYYADDMLRAESGYGWDGDGRIFANLLIHIISFGNGIVSIFPFSLLLSALFFSIAGMVSSYVLLDDDPKLRFFYSLIFITSPFLLENLAFKFDSLPMAISVLLAVSPYLIKNKYAFSACSIVCLTIVLGLYQTSAMLYFGVALCLMIKKCMRNEEAIDFKLSSITIFSFFSAYFIYSCLLSLSGLIVSRAAMLHLNIESIDIIVQRIKTYFYIYKILWKDGYYIAVIPIILLAIISISLVIKKKENAFKVFMICIYLVCLLLLTALPNLILESVGISPRTFICFPLFIYAIVVIARESKLKMNNVITQSCLVILFSFSFLMSSLFGQTLKNSDEYANYIAESVSNDITENSSNNTYNVVISGNTEPTRNNRKMLNSFGFLNLIAPNYMKQGWMWGVFDIGRYIDMNFIPDNQKYVDERCSWDVIKKRSLYYILKKDDVYMIDFNYKACIKQKDVN</sequence>
<proteinExistence type="predicted"/>
<feature type="transmembrane region" description="Helical" evidence="1">
    <location>
        <begin position="7"/>
        <end position="27"/>
    </location>
</feature>
<feature type="transmembrane region" description="Helical" evidence="1">
    <location>
        <begin position="140"/>
        <end position="170"/>
    </location>
</feature>
<feature type="transmembrane region" description="Helical" evidence="1">
    <location>
        <begin position="191"/>
        <end position="212"/>
    </location>
</feature>
<feature type="transmembrane region" description="Helical" evidence="1">
    <location>
        <begin position="70"/>
        <end position="89"/>
    </location>
</feature>
<name>A0A209A9G2_YERIN</name>
<feature type="transmembrane region" description="Helical" evidence="1">
    <location>
        <begin position="331"/>
        <end position="350"/>
    </location>
</feature>
<evidence type="ECO:0000313" key="2">
    <source>
        <dbReference type="EMBL" id="OVZ89401.1"/>
    </source>
</evidence>
<evidence type="ECO:0008006" key="4">
    <source>
        <dbReference type="Google" id="ProtNLM"/>
    </source>
</evidence>
<feature type="transmembrane region" description="Helical" evidence="1">
    <location>
        <begin position="301"/>
        <end position="319"/>
    </location>
</feature>
<organism evidence="2 3">
    <name type="scientific">Yersinia intermedia</name>
    <dbReference type="NCBI Taxonomy" id="631"/>
    <lineage>
        <taxon>Bacteria</taxon>
        <taxon>Pseudomonadati</taxon>
        <taxon>Pseudomonadota</taxon>
        <taxon>Gammaproteobacteria</taxon>
        <taxon>Enterobacterales</taxon>
        <taxon>Yersiniaceae</taxon>
        <taxon>Yersinia</taxon>
    </lineage>
</organism>
<dbReference type="Proteomes" id="UP000196440">
    <property type="component" value="Unassembled WGS sequence"/>
</dbReference>
<feature type="transmembrane region" description="Helical" evidence="1">
    <location>
        <begin position="95"/>
        <end position="110"/>
    </location>
</feature>
<comment type="caution">
    <text evidence="2">The sequence shown here is derived from an EMBL/GenBank/DDBJ whole genome shotgun (WGS) entry which is preliminary data.</text>
</comment>
<gene>
    <name evidence="2" type="ORF">CBW57_02215</name>
</gene>
<keyword evidence="1" id="KW-0812">Transmembrane</keyword>
<feature type="transmembrane region" description="Helical" evidence="1">
    <location>
        <begin position="273"/>
        <end position="295"/>
    </location>
</feature>
<reference evidence="2 3" key="1">
    <citation type="submission" date="2017-05" db="EMBL/GenBank/DDBJ databases">
        <title>Whole genome sequencing of Yersinia kristensenii.</title>
        <authorList>
            <person name="Campioni F."/>
        </authorList>
    </citation>
    <scope>NUCLEOTIDE SEQUENCE [LARGE SCALE GENOMIC DNA]</scope>
    <source>
        <strain evidence="2 3">CFSAN060536</strain>
    </source>
</reference>
<evidence type="ECO:0000313" key="3">
    <source>
        <dbReference type="Proteomes" id="UP000196440"/>
    </source>
</evidence>
<keyword evidence="1" id="KW-1133">Transmembrane helix</keyword>
<dbReference type="InterPro" id="IPR025686">
    <property type="entry name" value="Glucos_trans_II"/>
</dbReference>
<dbReference type="AlphaFoldDB" id="A0A209A9G2"/>
<dbReference type="Pfam" id="PF14264">
    <property type="entry name" value="Glucos_trans_II"/>
    <property type="match status" value="1"/>
</dbReference>
<dbReference type="EMBL" id="NHOI01000003">
    <property type="protein sequence ID" value="OVZ89401.1"/>
    <property type="molecule type" value="Genomic_DNA"/>
</dbReference>
<accession>A0A209A9G2</accession>
<evidence type="ECO:0000256" key="1">
    <source>
        <dbReference type="SAM" id="Phobius"/>
    </source>
</evidence>